<gene>
    <name evidence="2" type="ORF">SNEC2469_LOCUS9541</name>
</gene>
<dbReference type="Proteomes" id="UP000601435">
    <property type="component" value="Unassembled WGS sequence"/>
</dbReference>
<sequence length="597" mass="68407">MVGFSAFAIGLNCLTVLAVFGWAMWVAPARFHLVSFRRRWKFMIQKMRPSVHWWMMVILIKGLWLALTSVLWNTTMAQSLWICTGLLAYFTGSYVLLPWRSVFVAMLDIGTHVSILLLCLLLPFLLTFKPEESDVASMFFLILSGLCFLAVVTSLLWILYKVLGLWFYVKAALRTWHRQLRYMFRHVIGMSVFAMMGRSPDLTPNPVGSSERTKGIRMQSSSAIALIAELRTPGPWGRFAMASGSFLGGLRFSRFLADEDAAGQGFSTTEGRFGVTRFNGDSSRLNEWTFRVRALERKEAAMTALKVAQTFDIKKLEKNGGGHTTLMPRAWCRAMTDLNAELKLPDLILAEQLLNNVAEELIAQHPRIHECAQGHPGLSLENTEDIQEFTEVLWLCRRGKWTHNDDDEPQHDLEYPDDEAYGYMGYADGDEDSGHHEIGTLRRSIWRTWSREAYFAGKAARQKGHSGFQKLQLELSQAPSEKRAKLQAQKARTTMAMERGMVLPRARQALLLLRQRGKQRAKNLAWSPSPYQRPRLPEPTMRNLLYDMIHNNREDHLHYPTVPSILKMRGECRRDGAWTVDDDWKQLMETLWASPMR</sequence>
<name>A0A812PQB8_9DINO</name>
<keyword evidence="1" id="KW-0472">Membrane</keyword>
<reference evidence="2" key="1">
    <citation type="submission" date="2021-02" db="EMBL/GenBank/DDBJ databases">
        <authorList>
            <person name="Dougan E. K."/>
            <person name="Rhodes N."/>
            <person name="Thang M."/>
            <person name="Chan C."/>
        </authorList>
    </citation>
    <scope>NUCLEOTIDE SEQUENCE</scope>
</reference>
<feature type="transmembrane region" description="Helical" evidence="1">
    <location>
        <begin position="6"/>
        <end position="31"/>
    </location>
</feature>
<keyword evidence="3" id="KW-1185">Reference proteome</keyword>
<feature type="transmembrane region" description="Helical" evidence="1">
    <location>
        <begin position="138"/>
        <end position="160"/>
    </location>
</feature>
<evidence type="ECO:0000313" key="2">
    <source>
        <dbReference type="EMBL" id="CAE7361343.1"/>
    </source>
</evidence>
<feature type="transmembrane region" description="Helical" evidence="1">
    <location>
        <begin position="78"/>
        <end position="97"/>
    </location>
</feature>
<evidence type="ECO:0000313" key="3">
    <source>
        <dbReference type="Proteomes" id="UP000601435"/>
    </source>
</evidence>
<proteinExistence type="predicted"/>
<evidence type="ECO:0000256" key="1">
    <source>
        <dbReference type="SAM" id="Phobius"/>
    </source>
</evidence>
<protein>
    <submittedName>
        <fullName evidence="2">Uncharacterized protein</fullName>
    </submittedName>
</protein>
<keyword evidence="1" id="KW-0812">Transmembrane</keyword>
<organism evidence="2 3">
    <name type="scientific">Symbiodinium necroappetens</name>
    <dbReference type="NCBI Taxonomy" id="1628268"/>
    <lineage>
        <taxon>Eukaryota</taxon>
        <taxon>Sar</taxon>
        <taxon>Alveolata</taxon>
        <taxon>Dinophyceae</taxon>
        <taxon>Suessiales</taxon>
        <taxon>Symbiodiniaceae</taxon>
        <taxon>Symbiodinium</taxon>
    </lineage>
</organism>
<feature type="transmembrane region" description="Helical" evidence="1">
    <location>
        <begin position="104"/>
        <end position="126"/>
    </location>
</feature>
<feature type="transmembrane region" description="Helical" evidence="1">
    <location>
        <begin position="51"/>
        <end position="72"/>
    </location>
</feature>
<dbReference type="AlphaFoldDB" id="A0A812PQB8"/>
<accession>A0A812PQB8</accession>
<dbReference type="EMBL" id="CAJNJA010015411">
    <property type="protein sequence ID" value="CAE7361343.1"/>
    <property type="molecule type" value="Genomic_DNA"/>
</dbReference>
<comment type="caution">
    <text evidence="2">The sequence shown here is derived from an EMBL/GenBank/DDBJ whole genome shotgun (WGS) entry which is preliminary data.</text>
</comment>
<keyword evidence="1" id="KW-1133">Transmembrane helix</keyword>